<feature type="transmembrane region" description="Helical" evidence="1">
    <location>
        <begin position="165"/>
        <end position="188"/>
    </location>
</feature>
<keyword evidence="1" id="KW-1133">Transmembrane helix</keyword>
<dbReference type="GO" id="GO:0140359">
    <property type="term" value="F:ABC-type transporter activity"/>
    <property type="evidence" value="ECO:0007669"/>
    <property type="project" value="InterPro"/>
</dbReference>
<keyword evidence="1" id="KW-0812">Transmembrane</keyword>
<proteinExistence type="predicted"/>
<dbReference type="AlphaFoldDB" id="A0A2K3V0Z0"/>
<evidence type="ECO:0000313" key="2">
    <source>
        <dbReference type="EMBL" id="PNY82452.1"/>
    </source>
</evidence>
<dbReference type="Proteomes" id="UP000236379">
    <property type="component" value="Unassembled WGS sequence"/>
</dbReference>
<dbReference type="PANTHER" id="PTHR43471">
    <property type="entry name" value="ABC TRANSPORTER PERMEASE"/>
    <property type="match status" value="1"/>
</dbReference>
<dbReference type="OrthoDB" id="66636at2"/>
<protein>
    <recommendedName>
        <fullName evidence="4">ABC transporter permease</fullName>
    </recommendedName>
</protein>
<feature type="transmembrane region" description="Helical" evidence="1">
    <location>
        <begin position="27"/>
        <end position="48"/>
    </location>
</feature>
<evidence type="ECO:0000313" key="3">
    <source>
        <dbReference type="Proteomes" id="UP000236379"/>
    </source>
</evidence>
<dbReference type="PANTHER" id="PTHR43471:SF12">
    <property type="entry name" value="HYPOTHETICAL MEMBRANE PROTEIN, CONSERVED"/>
    <property type="match status" value="1"/>
</dbReference>
<dbReference type="Pfam" id="PF12679">
    <property type="entry name" value="ABC2_membrane_2"/>
    <property type="match status" value="1"/>
</dbReference>
<dbReference type="EMBL" id="PPPD01000001">
    <property type="protein sequence ID" value="PNY82452.1"/>
    <property type="molecule type" value="Genomic_DNA"/>
</dbReference>
<gene>
    <name evidence="2" type="ORF">CVO96_14825</name>
</gene>
<accession>A0A2K3V0Z0</accession>
<feature type="transmembrane region" description="Helical" evidence="1">
    <location>
        <begin position="195"/>
        <end position="213"/>
    </location>
</feature>
<keyword evidence="1" id="KW-0472">Membrane</keyword>
<feature type="transmembrane region" description="Helical" evidence="1">
    <location>
        <begin position="243"/>
        <end position="262"/>
    </location>
</feature>
<sequence>MWPEPHGSASSWPELYRQTLADSRRSLLGWAGGLAAYVLLLMAFYPSIRNDPSVNEIMKSLPGALRTLIGDDLTTPAGYVGGRLLSLMPVLLCVFAGLSGAALIAGEEERGRLELPLAQPVSRRALLLARTLALLTLLLALGAVLFLSIWGFGGLFQAPLPAGRLLVTTGLHVLGAWVFGALALALGAATGRPGLAAAVGAGLGIGLVALHTLSAQVRVLADLAWLNPWSAALGGSPLVQPVSLWPLLVCLLVGAGLVGLALPSFSRRDVGR</sequence>
<name>A0A2K3V0Z0_9DEIO</name>
<dbReference type="RefSeq" id="WP_103312884.1">
    <property type="nucleotide sequence ID" value="NZ_PPPD01000001.1"/>
</dbReference>
<keyword evidence="3" id="KW-1185">Reference proteome</keyword>
<reference evidence="2 3" key="1">
    <citation type="submission" date="2018-01" db="EMBL/GenBank/DDBJ databases">
        <title>Deinococcus koreensis sp. nov., a radiation-resistant bacterium isolated from river water.</title>
        <authorList>
            <person name="Choi A."/>
        </authorList>
    </citation>
    <scope>NUCLEOTIDE SEQUENCE [LARGE SCALE GENOMIC DNA]</scope>
    <source>
        <strain evidence="2 3">SJW1-2</strain>
    </source>
</reference>
<feature type="transmembrane region" description="Helical" evidence="1">
    <location>
        <begin position="127"/>
        <end position="153"/>
    </location>
</feature>
<dbReference type="GO" id="GO:0005886">
    <property type="term" value="C:plasma membrane"/>
    <property type="evidence" value="ECO:0007669"/>
    <property type="project" value="UniProtKB-SubCell"/>
</dbReference>
<evidence type="ECO:0008006" key="4">
    <source>
        <dbReference type="Google" id="ProtNLM"/>
    </source>
</evidence>
<feature type="transmembrane region" description="Helical" evidence="1">
    <location>
        <begin position="84"/>
        <end position="106"/>
    </location>
</feature>
<organism evidence="2 3">
    <name type="scientific">Deinococcus koreensis</name>
    <dbReference type="NCBI Taxonomy" id="2054903"/>
    <lineage>
        <taxon>Bacteria</taxon>
        <taxon>Thermotogati</taxon>
        <taxon>Deinococcota</taxon>
        <taxon>Deinococci</taxon>
        <taxon>Deinococcales</taxon>
        <taxon>Deinococcaceae</taxon>
        <taxon>Deinococcus</taxon>
    </lineage>
</organism>
<evidence type="ECO:0000256" key="1">
    <source>
        <dbReference type="SAM" id="Phobius"/>
    </source>
</evidence>
<comment type="caution">
    <text evidence="2">The sequence shown here is derived from an EMBL/GenBank/DDBJ whole genome shotgun (WGS) entry which is preliminary data.</text>
</comment>